<reference evidence="2" key="2">
    <citation type="submission" date="2018-10" db="UniProtKB">
        <authorList>
            <consortium name="EnsemblPlants"/>
        </authorList>
    </citation>
    <scope>IDENTIFICATION</scope>
</reference>
<dbReference type="OrthoDB" id="718501at2759"/>
<evidence type="ECO:0000256" key="1">
    <source>
        <dbReference type="SAM" id="MobiDB-lite"/>
    </source>
</evidence>
<dbReference type="Proteomes" id="UP000019116">
    <property type="component" value="Chromosome 1A"/>
</dbReference>
<evidence type="ECO:0000313" key="2">
    <source>
        <dbReference type="EnsemblPlants" id="TraesCS1A02G417600.1"/>
    </source>
</evidence>
<accession>A0A3B5Y6S5</accession>
<feature type="compositionally biased region" description="Polar residues" evidence="1">
    <location>
        <begin position="106"/>
        <end position="115"/>
    </location>
</feature>
<dbReference type="AlphaFoldDB" id="A0A3B5Y6S5"/>
<dbReference type="Gramene" id="TraesRN1A0101096500.1">
    <property type="protein sequence ID" value="TraesRN1A0101096500.1"/>
    <property type="gene ID" value="TraesRN1A0101096500"/>
</dbReference>
<name>A0A3B5Y6S5_WHEAT</name>
<organism evidence="2">
    <name type="scientific">Triticum aestivum</name>
    <name type="common">Wheat</name>
    <dbReference type="NCBI Taxonomy" id="4565"/>
    <lineage>
        <taxon>Eukaryota</taxon>
        <taxon>Viridiplantae</taxon>
        <taxon>Streptophyta</taxon>
        <taxon>Embryophyta</taxon>
        <taxon>Tracheophyta</taxon>
        <taxon>Spermatophyta</taxon>
        <taxon>Magnoliopsida</taxon>
        <taxon>Liliopsida</taxon>
        <taxon>Poales</taxon>
        <taxon>Poaceae</taxon>
        <taxon>BOP clade</taxon>
        <taxon>Pooideae</taxon>
        <taxon>Triticodae</taxon>
        <taxon>Triticeae</taxon>
        <taxon>Triticinae</taxon>
        <taxon>Triticum</taxon>
    </lineage>
</organism>
<feature type="region of interest" description="Disordered" evidence="1">
    <location>
        <begin position="82"/>
        <end position="115"/>
    </location>
</feature>
<dbReference type="EnsemblPlants" id="TraesCS1A02G417600.1">
    <property type="protein sequence ID" value="TraesCS1A02G417600.1"/>
    <property type="gene ID" value="TraesCS1A02G417600"/>
</dbReference>
<dbReference type="Gramene" id="TraesCS1A02G417600.1">
    <property type="protein sequence ID" value="TraesCS1A02G417600.1"/>
    <property type="gene ID" value="TraesCS1A02G417600"/>
</dbReference>
<keyword evidence="3" id="KW-1185">Reference proteome</keyword>
<reference evidence="2" key="1">
    <citation type="submission" date="2018-08" db="EMBL/GenBank/DDBJ databases">
        <authorList>
            <person name="Rossello M."/>
        </authorList>
    </citation>
    <scope>NUCLEOTIDE SEQUENCE [LARGE SCALE GENOMIC DNA]</scope>
    <source>
        <strain evidence="2">cv. Chinese Spring</strain>
    </source>
</reference>
<evidence type="ECO:0000313" key="3">
    <source>
        <dbReference type="Proteomes" id="UP000019116"/>
    </source>
</evidence>
<protein>
    <submittedName>
        <fullName evidence="2">Uncharacterized protein</fullName>
    </submittedName>
</protein>
<dbReference type="Gramene" id="TraesCS1A03G1019000.1">
    <property type="protein sequence ID" value="TraesCS1A03G1019000.1.CDS"/>
    <property type="gene ID" value="TraesCS1A03G1019000"/>
</dbReference>
<feature type="region of interest" description="Disordered" evidence="1">
    <location>
        <begin position="1"/>
        <end position="27"/>
    </location>
</feature>
<sequence>MKLAPSMDVVDPSTGKHGWSRWRSSPPRSLGHYALKASTTPPRAQVQSSPELQIQKEILGARYRSGTGDEKARSLVLLLTGSSTGRGPLLKAHEPGSFGRQHEQGRSTNFQRSSK</sequence>
<proteinExistence type="predicted"/>